<evidence type="ECO:0000256" key="1">
    <source>
        <dbReference type="ARBA" id="ARBA00008140"/>
    </source>
</evidence>
<dbReference type="AlphaFoldDB" id="A0A9P1FRV0"/>
<feature type="region of interest" description="Disordered" evidence="4">
    <location>
        <begin position="73"/>
        <end position="105"/>
    </location>
</feature>
<dbReference type="InterPro" id="IPR042266">
    <property type="entry name" value="PPPDE_sf"/>
</dbReference>
<dbReference type="GO" id="GO:0016579">
    <property type="term" value="P:protein deubiquitination"/>
    <property type="evidence" value="ECO:0007669"/>
    <property type="project" value="TreeGrafter"/>
</dbReference>
<dbReference type="Proteomes" id="UP001152797">
    <property type="component" value="Unassembled WGS sequence"/>
</dbReference>
<proteinExistence type="inferred from homology"/>
<evidence type="ECO:0000256" key="4">
    <source>
        <dbReference type="SAM" id="MobiDB-lite"/>
    </source>
</evidence>
<dbReference type="InterPro" id="IPR008580">
    <property type="entry name" value="PPPDE_dom"/>
</dbReference>
<name>A0A9P1FRV0_9DINO</name>
<protein>
    <submittedName>
        <fullName evidence="7">PPPDE domain-containing protein</fullName>
    </submittedName>
</protein>
<dbReference type="PANTHER" id="PTHR12378">
    <property type="entry name" value="DESUMOYLATING ISOPEPTIDASE"/>
    <property type="match status" value="1"/>
</dbReference>
<comment type="similarity">
    <text evidence="1">Belongs to the DeSI family.</text>
</comment>
<keyword evidence="8" id="KW-1185">Reference proteome</keyword>
<dbReference type="Pfam" id="PF05903">
    <property type="entry name" value="Peptidase_C97"/>
    <property type="match status" value="1"/>
</dbReference>
<evidence type="ECO:0000313" key="8">
    <source>
        <dbReference type="Proteomes" id="UP001152797"/>
    </source>
</evidence>
<dbReference type="GO" id="GO:0006508">
    <property type="term" value="P:proteolysis"/>
    <property type="evidence" value="ECO:0007669"/>
    <property type="project" value="UniProtKB-KW"/>
</dbReference>
<reference evidence="7 8" key="2">
    <citation type="submission" date="2024-05" db="EMBL/GenBank/DDBJ databases">
        <authorList>
            <person name="Chen Y."/>
            <person name="Shah S."/>
            <person name="Dougan E. K."/>
            <person name="Thang M."/>
            <person name="Chan C."/>
        </authorList>
    </citation>
    <scope>NUCLEOTIDE SEQUENCE [LARGE SCALE GENOMIC DNA]</scope>
</reference>
<dbReference type="EMBL" id="CAMXCT030000868">
    <property type="protein sequence ID" value="CAL4771499.1"/>
    <property type="molecule type" value="Genomic_DNA"/>
</dbReference>
<keyword evidence="2" id="KW-0645">Protease</keyword>
<feature type="domain" description="PPPDE" evidence="5">
    <location>
        <begin position="19"/>
        <end position="161"/>
    </location>
</feature>
<accession>A0A9P1FRV0</accession>
<evidence type="ECO:0000313" key="6">
    <source>
        <dbReference type="EMBL" id="CAI3984187.1"/>
    </source>
</evidence>
<keyword evidence="3" id="KW-0378">Hydrolase</keyword>
<dbReference type="EMBL" id="CAMXCT020000868">
    <property type="protein sequence ID" value="CAL1137562.1"/>
    <property type="molecule type" value="Genomic_DNA"/>
</dbReference>
<dbReference type="Gene3D" id="3.90.1720.30">
    <property type="entry name" value="PPPDE domains"/>
    <property type="match status" value="1"/>
</dbReference>
<dbReference type="OrthoDB" id="28127at2759"/>
<feature type="compositionally biased region" description="Acidic residues" evidence="4">
    <location>
        <begin position="223"/>
        <end position="232"/>
    </location>
</feature>
<feature type="region of interest" description="Disordered" evidence="4">
    <location>
        <begin position="211"/>
        <end position="252"/>
    </location>
</feature>
<gene>
    <name evidence="6" type="ORF">C1SCF055_LOCUS11735</name>
</gene>
<dbReference type="GO" id="GO:0101005">
    <property type="term" value="F:deubiquitinase activity"/>
    <property type="evidence" value="ECO:0007669"/>
    <property type="project" value="TreeGrafter"/>
</dbReference>
<evidence type="ECO:0000259" key="5">
    <source>
        <dbReference type="PROSITE" id="PS51858"/>
    </source>
</evidence>
<dbReference type="EMBL" id="CAMXCT010000868">
    <property type="protein sequence ID" value="CAI3984187.1"/>
    <property type="molecule type" value="Genomic_DNA"/>
</dbReference>
<dbReference type="PROSITE" id="PS51858">
    <property type="entry name" value="PPPDE"/>
    <property type="match status" value="1"/>
</dbReference>
<evidence type="ECO:0000313" key="7">
    <source>
        <dbReference type="EMBL" id="CAL4771499.1"/>
    </source>
</evidence>
<evidence type="ECO:0000256" key="3">
    <source>
        <dbReference type="ARBA" id="ARBA00022801"/>
    </source>
</evidence>
<comment type="caution">
    <text evidence="6">The sequence shown here is derived from an EMBL/GenBank/DDBJ whole genome shotgun (WGS) entry which is preliminary data.</text>
</comment>
<evidence type="ECO:0000256" key="2">
    <source>
        <dbReference type="ARBA" id="ARBA00022670"/>
    </source>
</evidence>
<sequence>MGAAASTGEGPGPEDGYVHHVYLAATEIIRVAGMRGYHTSVIVDSHEYFFDSIGILEAPPLFSHTLEQQAEGQSQACQASASDEDGEVSDGPVKKRNTVVTPMGYSSQSGRQLVAALQQHFERGTYDVFYKNCNTFTDCALYYLTKTRLPGSYTRIERLVTATKTVSIGLLNVIFKTYLENATGVEVEGDIYTPNPLSSDFSVDGLIRQLEGESDSESSSSTDGDEESDEEPSLATRLSAAFSSTKLRGESP</sequence>
<dbReference type="PANTHER" id="PTHR12378:SF80">
    <property type="entry name" value="IP06716P-RELATED"/>
    <property type="match status" value="1"/>
</dbReference>
<reference evidence="6" key="1">
    <citation type="submission" date="2022-10" db="EMBL/GenBank/DDBJ databases">
        <authorList>
            <person name="Chen Y."/>
            <person name="Dougan E. K."/>
            <person name="Chan C."/>
            <person name="Rhodes N."/>
            <person name="Thang M."/>
        </authorList>
    </citation>
    <scope>NUCLEOTIDE SEQUENCE</scope>
</reference>
<organism evidence="6">
    <name type="scientific">Cladocopium goreaui</name>
    <dbReference type="NCBI Taxonomy" id="2562237"/>
    <lineage>
        <taxon>Eukaryota</taxon>
        <taxon>Sar</taxon>
        <taxon>Alveolata</taxon>
        <taxon>Dinophyceae</taxon>
        <taxon>Suessiales</taxon>
        <taxon>Symbiodiniaceae</taxon>
        <taxon>Cladocopium</taxon>
    </lineage>
</organism>